<accession>A0ABX1C6Z3</accession>
<protein>
    <submittedName>
        <fullName evidence="2">Uncharacterized protein</fullName>
    </submittedName>
</protein>
<feature type="transmembrane region" description="Helical" evidence="1">
    <location>
        <begin position="49"/>
        <end position="69"/>
    </location>
</feature>
<reference evidence="2 3" key="1">
    <citation type="submission" date="2020-03" db="EMBL/GenBank/DDBJ databases">
        <title>WGS of actinomycetes isolated from Thailand.</title>
        <authorList>
            <person name="Thawai C."/>
        </authorList>
    </citation>
    <scope>NUCLEOTIDE SEQUENCE [LARGE SCALE GENOMIC DNA]</scope>
    <source>
        <strain evidence="2 3">PLAI 1-29</strain>
    </source>
</reference>
<keyword evidence="1" id="KW-0472">Membrane</keyword>
<proteinExistence type="predicted"/>
<organism evidence="2 3">
    <name type="scientific">Streptomyces zingiberis</name>
    <dbReference type="NCBI Taxonomy" id="2053010"/>
    <lineage>
        <taxon>Bacteria</taxon>
        <taxon>Bacillati</taxon>
        <taxon>Actinomycetota</taxon>
        <taxon>Actinomycetes</taxon>
        <taxon>Kitasatosporales</taxon>
        <taxon>Streptomycetaceae</taxon>
        <taxon>Streptomyces</taxon>
    </lineage>
</organism>
<comment type="caution">
    <text evidence="2">The sequence shown here is derived from an EMBL/GenBank/DDBJ whole genome shotgun (WGS) entry which is preliminary data.</text>
</comment>
<evidence type="ECO:0000313" key="3">
    <source>
        <dbReference type="Proteomes" id="UP000695264"/>
    </source>
</evidence>
<keyword evidence="1" id="KW-0812">Transmembrane</keyword>
<dbReference type="Proteomes" id="UP000695264">
    <property type="component" value="Unassembled WGS sequence"/>
</dbReference>
<keyword evidence="1" id="KW-1133">Transmembrane helix</keyword>
<dbReference type="RefSeq" id="WP_168104326.1">
    <property type="nucleotide sequence ID" value="NZ_JAATEN010000029.1"/>
</dbReference>
<dbReference type="EMBL" id="JAATEN010000029">
    <property type="protein sequence ID" value="NJQ03702.1"/>
    <property type="molecule type" value="Genomic_DNA"/>
</dbReference>
<keyword evidence="3" id="KW-1185">Reference proteome</keyword>
<name>A0ABX1C6Z3_9ACTN</name>
<gene>
    <name evidence="2" type="ORF">HCK00_25100</name>
</gene>
<sequence>MLRVYYRFVYWKRRTGRALGLGGPGRGAARRPRARRNAVRARMYALRPLWVFAAIVAVVLVASAVAGGWSGPYRGSGLF</sequence>
<evidence type="ECO:0000313" key="2">
    <source>
        <dbReference type="EMBL" id="NJQ03702.1"/>
    </source>
</evidence>
<evidence type="ECO:0000256" key="1">
    <source>
        <dbReference type="SAM" id="Phobius"/>
    </source>
</evidence>